<dbReference type="Proteomes" id="UP001634394">
    <property type="component" value="Unassembled WGS sequence"/>
</dbReference>
<dbReference type="AlphaFoldDB" id="A0ABD3UJW4"/>
<sequence>MDEVDGTIYLVSDRPIVSEVGKKLSNSPMLHPGYVSQNLPHDMECPDRPNPLAVISQDNESVSSFHSSSSSSDHSDDDKHGEKQWGLMNQQRERPHKVKSRESQLFINGKTRVCEIKSFTYYYKDEKIKQHYIIRIERSTDIMGDTGLSPKRSASQDIRTGPVRSISQDIHTGPVQSTILTMSLDLQLQPARGSSRSIVRRKEEETEYEQALPKGNVTDITFKNNGTACIKVLATKRSYLLASDNGSIRVGLLDNNESGLQSKSKFDITPFQGKDDSAMPDERWVFGYIIHLTVDGVTRYMARCPKTSDNRLVFQFDEDRNLPLTNYPDESFFLIHEYGDRTILESMLYRGNCVHFDAASNSLNLQPLDMTCIGSMTDDKCGEFILNIFRTDVISERLRHFFATMSCLLPI</sequence>
<keyword evidence="3" id="KW-1185">Reference proteome</keyword>
<name>A0ABD3UJW4_SINWO</name>
<evidence type="ECO:0000313" key="2">
    <source>
        <dbReference type="EMBL" id="KAL3848403.1"/>
    </source>
</evidence>
<feature type="region of interest" description="Disordered" evidence="1">
    <location>
        <begin position="59"/>
        <end position="82"/>
    </location>
</feature>
<reference evidence="2 3" key="1">
    <citation type="submission" date="2024-11" db="EMBL/GenBank/DDBJ databases">
        <title>Chromosome-level genome assembly of the freshwater bivalve Anodonta woodiana.</title>
        <authorList>
            <person name="Chen X."/>
        </authorList>
    </citation>
    <scope>NUCLEOTIDE SEQUENCE [LARGE SCALE GENOMIC DNA]</scope>
    <source>
        <strain evidence="2">MN2024</strain>
        <tissue evidence="2">Gills</tissue>
    </source>
</reference>
<proteinExistence type="predicted"/>
<comment type="caution">
    <text evidence="2">The sequence shown here is derived from an EMBL/GenBank/DDBJ whole genome shotgun (WGS) entry which is preliminary data.</text>
</comment>
<protein>
    <submittedName>
        <fullName evidence="2">Uncharacterized protein</fullName>
    </submittedName>
</protein>
<accession>A0ABD3UJW4</accession>
<evidence type="ECO:0000313" key="3">
    <source>
        <dbReference type="Proteomes" id="UP001634394"/>
    </source>
</evidence>
<gene>
    <name evidence="2" type="ORF">ACJMK2_019261</name>
</gene>
<feature type="compositionally biased region" description="Low complexity" evidence="1">
    <location>
        <begin position="61"/>
        <end position="72"/>
    </location>
</feature>
<dbReference type="EMBL" id="JBJQND010000016">
    <property type="protein sequence ID" value="KAL3848403.1"/>
    <property type="molecule type" value="Genomic_DNA"/>
</dbReference>
<evidence type="ECO:0000256" key="1">
    <source>
        <dbReference type="SAM" id="MobiDB-lite"/>
    </source>
</evidence>
<organism evidence="2 3">
    <name type="scientific">Sinanodonta woodiana</name>
    <name type="common">Chinese pond mussel</name>
    <name type="synonym">Anodonta woodiana</name>
    <dbReference type="NCBI Taxonomy" id="1069815"/>
    <lineage>
        <taxon>Eukaryota</taxon>
        <taxon>Metazoa</taxon>
        <taxon>Spiralia</taxon>
        <taxon>Lophotrochozoa</taxon>
        <taxon>Mollusca</taxon>
        <taxon>Bivalvia</taxon>
        <taxon>Autobranchia</taxon>
        <taxon>Heteroconchia</taxon>
        <taxon>Palaeoheterodonta</taxon>
        <taxon>Unionida</taxon>
        <taxon>Unionoidea</taxon>
        <taxon>Unionidae</taxon>
        <taxon>Unioninae</taxon>
        <taxon>Sinanodonta</taxon>
    </lineage>
</organism>
<feature type="compositionally biased region" description="Basic and acidic residues" evidence="1">
    <location>
        <begin position="73"/>
        <end position="82"/>
    </location>
</feature>